<evidence type="ECO:0000313" key="3">
    <source>
        <dbReference type="Proteomes" id="UP000178759"/>
    </source>
</evidence>
<gene>
    <name evidence="2" type="ORF">A3A79_02155</name>
</gene>
<dbReference type="STRING" id="1798392.A3A79_02155"/>
<accession>A0A1F6AGV0</accession>
<evidence type="ECO:0000256" key="1">
    <source>
        <dbReference type="SAM" id="MobiDB-lite"/>
    </source>
</evidence>
<protein>
    <submittedName>
        <fullName evidence="2">Uncharacterized protein</fullName>
    </submittedName>
</protein>
<organism evidence="2 3">
    <name type="scientific">Candidatus Gottesmanbacteria bacterium RIFCSPLOWO2_01_FULL_43_11b</name>
    <dbReference type="NCBI Taxonomy" id="1798392"/>
    <lineage>
        <taxon>Bacteria</taxon>
        <taxon>Candidatus Gottesmaniibacteriota</taxon>
    </lineage>
</organism>
<dbReference type="Proteomes" id="UP000178759">
    <property type="component" value="Unassembled WGS sequence"/>
</dbReference>
<reference evidence="2 3" key="1">
    <citation type="journal article" date="2016" name="Nat. Commun.">
        <title>Thousands of microbial genomes shed light on interconnected biogeochemical processes in an aquifer system.</title>
        <authorList>
            <person name="Anantharaman K."/>
            <person name="Brown C.T."/>
            <person name="Hug L.A."/>
            <person name="Sharon I."/>
            <person name="Castelle C.J."/>
            <person name="Probst A.J."/>
            <person name="Thomas B.C."/>
            <person name="Singh A."/>
            <person name="Wilkins M.J."/>
            <person name="Karaoz U."/>
            <person name="Brodie E.L."/>
            <person name="Williams K.H."/>
            <person name="Hubbard S.S."/>
            <person name="Banfield J.F."/>
        </authorList>
    </citation>
    <scope>NUCLEOTIDE SEQUENCE [LARGE SCALE GENOMIC DNA]</scope>
</reference>
<dbReference type="EMBL" id="MFJV01000001">
    <property type="protein sequence ID" value="OGG23979.1"/>
    <property type="molecule type" value="Genomic_DNA"/>
</dbReference>
<comment type="caution">
    <text evidence="2">The sequence shown here is derived from an EMBL/GenBank/DDBJ whole genome shotgun (WGS) entry which is preliminary data.</text>
</comment>
<name>A0A1F6AGV0_9BACT</name>
<proteinExistence type="predicted"/>
<feature type="region of interest" description="Disordered" evidence="1">
    <location>
        <begin position="37"/>
        <end position="56"/>
    </location>
</feature>
<dbReference type="AlphaFoldDB" id="A0A1F6AGV0"/>
<feature type="compositionally biased region" description="Basic and acidic residues" evidence="1">
    <location>
        <begin position="37"/>
        <end position="55"/>
    </location>
</feature>
<evidence type="ECO:0000313" key="2">
    <source>
        <dbReference type="EMBL" id="OGG23979.1"/>
    </source>
</evidence>
<sequence length="207" mass="23228">MPSIVELIGKKRAEAAKQEAASIEMVTVEERKRTIQYENDERERQKKESRLKDKANQVLSQSGIPKQFKEIETSLLGGQKHAVVIETDIHTDHSMHTYITLAWGIFDIKDNRIVPTRGIFFGGQLDYDCIRASVYVDEEASGGEYIDVSVGDKSLFGFGNEWQLKQNLITNAIAEAYLHPHHVDNKPGPFEPADDRAEGAGISGRPF</sequence>
<feature type="region of interest" description="Disordered" evidence="1">
    <location>
        <begin position="184"/>
        <end position="207"/>
    </location>
</feature>